<organism evidence="1 2">
    <name type="scientific">Rhodococcus spelaei</name>
    <dbReference type="NCBI Taxonomy" id="2546320"/>
    <lineage>
        <taxon>Bacteria</taxon>
        <taxon>Bacillati</taxon>
        <taxon>Actinomycetota</taxon>
        <taxon>Actinomycetes</taxon>
        <taxon>Mycobacteriales</taxon>
        <taxon>Nocardiaceae</taxon>
        <taxon>Rhodococcus</taxon>
    </lineage>
</organism>
<evidence type="ECO:0000313" key="1">
    <source>
        <dbReference type="EMBL" id="TQF65841.1"/>
    </source>
</evidence>
<dbReference type="OrthoDB" id="4567943at2"/>
<dbReference type="AlphaFoldDB" id="A0A541B0J4"/>
<evidence type="ECO:0000313" key="2">
    <source>
        <dbReference type="Proteomes" id="UP000316256"/>
    </source>
</evidence>
<dbReference type="Proteomes" id="UP000316256">
    <property type="component" value="Unassembled WGS sequence"/>
</dbReference>
<accession>A0A541B0J4</accession>
<dbReference type="EMBL" id="VIGH01000010">
    <property type="protein sequence ID" value="TQF65841.1"/>
    <property type="molecule type" value="Genomic_DNA"/>
</dbReference>
<comment type="caution">
    <text evidence="1">The sequence shown here is derived from an EMBL/GenBank/DDBJ whole genome shotgun (WGS) entry which is preliminary data.</text>
</comment>
<protein>
    <submittedName>
        <fullName evidence="1">Uncharacterized protein</fullName>
    </submittedName>
</protein>
<gene>
    <name evidence="1" type="ORF">FK531_20410</name>
</gene>
<reference evidence="1 2" key="1">
    <citation type="submission" date="2019-06" db="EMBL/GenBank/DDBJ databases">
        <title>Rhodococcus spaelei sp. nov., isolated from a cave.</title>
        <authorList>
            <person name="Lee S.D."/>
        </authorList>
    </citation>
    <scope>NUCLEOTIDE SEQUENCE [LARGE SCALE GENOMIC DNA]</scope>
    <source>
        <strain evidence="1 2">C9-5</strain>
    </source>
</reference>
<sequence length="83" mass="8895">MYGVGESIDDIDVRNSIRTSGDFLPGSDVAAALDEAGEFVEGAYLRMAQRARRIAAIAKGNARDFEVTDDAFRTQLTAVGAQL</sequence>
<name>A0A541B0J4_9NOCA</name>
<keyword evidence="2" id="KW-1185">Reference proteome</keyword>
<proteinExistence type="predicted"/>